<feature type="transmembrane region" description="Helical" evidence="11">
    <location>
        <begin position="103"/>
        <end position="123"/>
    </location>
</feature>
<dbReference type="InterPro" id="IPR010054">
    <property type="entry name" value="Type2_sec_GspG"/>
</dbReference>
<dbReference type="InterPro" id="IPR013545">
    <property type="entry name" value="T2SS_protein-GspG_C"/>
</dbReference>
<dbReference type="InterPro" id="IPR045584">
    <property type="entry name" value="Pilin-like"/>
</dbReference>
<evidence type="ECO:0000256" key="7">
    <source>
        <dbReference type="ARBA" id="ARBA00022692"/>
    </source>
</evidence>
<protein>
    <recommendedName>
        <fullName evidence="3">Type II secretion system core protein G</fullName>
    </recommendedName>
</protein>
<evidence type="ECO:0000256" key="11">
    <source>
        <dbReference type="SAM" id="Phobius"/>
    </source>
</evidence>
<accession>A0A853JI53</accession>
<dbReference type="AlphaFoldDB" id="A0A853JI53"/>
<dbReference type="GO" id="GO:0005886">
    <property type="term" value="C:plasma membrane"/>
    <property type="evidence" value="ECO:0007669"/>
    <property type="project" value="UniProtKB-SubCell"/>
</dbReference>
<comment type="subcellular location">
    <subcellularLocation>
        <location evidence="1">Cell inner membrane</location>
        <topology evidence="1">Single-pass membrane protein</topology>
    </subcellularLocation>
</comment>
<sequence length="228" mass="23840">MNSYRGCRGSGWGVSPSVACGDGRGRFLQASPGAGPVRTRTVRQAEGTTARRFIAASRGDGPVPASSGKVLQPTGGTARQFTGTARADGIVDARLVRSRERGFSLIEIILVVVLIGGIVAFAATRILGGGDRARVNLAKAQVQTLAEKVQSYQMDTGSLPSSLDDLVTQPGNAGGWLGPYAKQAELNDPWGTPFEYRVPGQGGPFDIVSYGADRSPGGDSVNADIRYE</sequence>
<evidence type="ECO:0000313" key="13">
    <source>
        <dbReference type="EMBL" id="NZA28414.1"/>
    </source>
</evidence>
<evidence type="ECO:0000256" key="6">
    <source>
        <dbReference type="ARBA" id="ARBA00022519"/>
    </source>
</evidence>
<dbReference type="Pfam" id="PF08334">
    <property type="entry name" value="T2SSG"/>
    <property type="match status" value="1"/>
</dbReference>
<dbReference type="PRINTS" id="PR00813">
    <property type="entry name" value="BCTERIALGSPG"/>
</dbReference>
<dbReference type="InterPro" id="IPR000983">
    <property type="entry name" value="Bac_GSPG_pilin"/>
</dbReference>
<keyword evidence="4" id="KW-1003">Cell membrane</keyword>
<dbReference type="GO" id="GO:0015628">
    <property type="term" value="P:protein secretion by the type II secretion system"/>
    <property type="evidence" value="ECO:0007669"/>
    <property type="project" value="InterPro"/>
</dbReference>
<evidence type="ECO:0000259" key="12">
    <source>
        <dbReference type="Pfam" id="PF08334"/>
    </source>
</evidence>
<evidence type="ECO:0000256" key="5">
    <source>
        <dbReference type="ARBA" id="ARBA00022481"/>
    </source>
</evidence>
<dbReference type="Gene3D" id="3.30.700.10">
    <property type="entry name" value="Glycoprotein, Type 4 Pilin"/>
    <property type="match status" value="1"/>
</dbReference>
<evidence type="ECO:0000256" key="2">
    <source>
        <dbReference type="ARBA" id="ARBA00009984"/>
    </source>
</evidence>
<dbReference type="PROSITE" id="PS00409">
    <property type="entry name" value="PROKAR_NTER_METHYL"/>
    <property type="match status" value="1"/>
</dbReference>
<dbReference type="EMBL" id="JACCKA010000092">
    <property type="protein sequence ID" value="NZA28414.1"/>
    <property type="molecule type" value="Genomic_DNA"/>
</dbReference>
<keyword evidence="14" id="KW-1185">Reference proteome</keyword>
<feature type="domain" description="Type II secretion system protein GspG C-terminal" evidence="12">
    <location>
        <begin position="126"/>
        <end position="226"/>
    </location>
</feature>
<reference evidence="13 14" key="1">
    <citation type="submission" date="2020-07" db="EMBL/GenBank/DDBJ databases">
        <title>Luteimonas sp. SJ-92.</title>
        <authorList>
            <person name="Huang X.-X."/>
            <person name="Xu L."/>
            <person name="Sun J.-Q."/>
        </authorList>
    </citation>
    <scope>NUCLEOTIDE SEQUENCE [LARGE SCALE GENOMIC DNA]</scope>
    <source>
        <strain evidence="13 14">SJ-92</strain>
    </source>
</reference>
<keyword evidence="7 11" id="KW-0812">Transmembrane</keyword>
<feature type="region of interest" description="Disordered" evidence="10">
    <location>
        <begin position="55"/>
        <end position="77"/>
    </location>
</feature>
<proteinExistence type="inferred from homology"/>
<evidence type="ECO:0000256" key="4">
    <source>
        <dbReference type="ARBA" id="ARBA00022475"/>
    </source>
</evidence>
<dbReference type="SUPFAM" id="SSF54523">
    <property type="entry name" value="Pili subunits"/>
    <property type="match status" value="1"/>
</dbReference>
<keyword evidence="9 11" id="KW-0472">Membrane</keyword>
<evidence type="ECO:0000256" key="3">
    <source>
        <dbReference type="ARBA" id="ARBA00020042"/>
    </source>
</evidence>
<evidence type="ECO:0000256" key="8">
    <source>
        <dbReference type="ARBA" id="ARBA00022989"/>
    </source>
</evidence>
<name>A0A853JI53_9GAMM</name>
<evidence type="ECO:0000256" key="10">
    <source>
        <dbReference type="SAM" id="MobiDB-lite"/>
    </source>
</evidence>
<dbReference type="Proteomes" id="UP000578091">
    <property type="component" value="Unassembled WGS sequence"/>
</dbReference>
<gene>
    <name evidence="13" type="primary">gspG</name>
    <name evidence="13" type="ORF">H0E84_18730</name>
</gene>
<evidence type="ECO:0000256" key="9">
    <source>
        <dbReference type="ARBA" id="ARBA00023136"/>
    </source>
</evidence>
<keyword evidence="8 11" id="KW-1133">Transmembrane helix</keyword>
<comment type="caution">
    <text evidence="13">The sequence shown here is derived from an EMBL/GenBank/DDBJ whole genome shotgun (WGS) entry which is preliminary data.</text>
</comment>
<comment type="similarity">
    <text evidence="2">Belongs to the GSP G family.</text>
</comment>
<dbReference type="InterPro" id="IPR012902">
    <property type="entry name" value="N_methyl_site"/>
</dbReference>
<organism evidence="13 14">
    <name type="scientific">Luteimonas salinisoli</name>
    <dbReference type="NCBI Taxonomy" id="2752307"/>
    <lineage>
        <taxon>Bacteria</taxon>
        <taxon>Pseudomonadati</taxon>
        <taxon>Pseudomonadota</taxon>
        <taxon>Gammaproteobacteria</taxon>
        <taxon>Lysobacterales</taxon>
        <taxon>Lysobacteraceae</taxon>
        <taxon>Luteimonas</taxon>
    </lineage>
</organism>
<evidence type="ECO:0000256" key="1">
    <source>
        <dbReference type="ARBA" id="ARBA00004377"/>
    </source>
</evidence>
<evidence type="ECO:0000313" key="14">
    <source>
        <dbReference type="Proteomes" id="UP000578091"/>
    </source>
</evidence>
<keyword evidence="6" id="KW-0997">Cell inner membrane</keyword>
<dbReference type="GO" id="GO:0015627">
    <property type="term" value="C:type II protein secretion system complex"/>
    <property type="evidence" value="ECO:0007669"/>
    <property type="project" value="InterPro"/>
</dbReference>
<keyword evidence="5" id="KW-0488">Methylation</keyword>
<dbReference type="NCBIfam" id="TIGR02532">
    <property type="entry name" value="IV_pilin_GFxxxE"/>
    <property type="match status" value="1"/>
</dbReference>
<dbReference type="NCBIfam" id="TIGR01710">
    <property type="entry name" value="typeII_sec_gspG"/>
    <property type="match status" value="1"/>
</dbReference>